<evidence type="ECO:0000313" key="6">
    <source>
        <dbReference type="Proteomes" id="UP000076154"/>
    </source>
</evidence>
<reference evidence="5" key="1">
    <citation type="submission" date="2018-04" db="EMBL/GenBank/DDBJ databases">
        <title>Whole genome sequencing of Hypsizygus marmoreus.</title>
        <authorList>
            <person name="Choi I.-G."/>
            <person name="Min B."/>
            <person name="Kim J.-G."/>
            <person name="Kim S."/>
            <person name="Oh Y.-L."/>
            <person name="Kong W.-S."/>
            <person name="Park H."/>
            <person name="Jeong J."/>
            <person name="Song E.-S."/>
        </authorList>
    </citation>
    <scope>NUCLEOTIDE SEQUENCE [LARGE SCALE GENOMIC DNA]</scope>
    <source>
        <strain evidence="5">51987-8</strain>
    </source>
</reference>
<dbReference type="AlphaFoldDB" id="A0A369K5R4"/>
<feature type="active site" description="Proton donor" evidence="3">
    <location>
        <position position="374"/>
    </location>
</feature>
<evidence type="ECO:0000313" key="5">
    <source>
        <dbReference type="EMBL" id="RDB28127.1"/>
    </source>
</evidence>
<dbReference type="InterPro" id="IPR016292">
    <property type="entry name" value="Epoxide_hydrolase"/>
</dbReference>
<dbReference type="EMBL" id="LUEZ02000012">
    <property type="protein sequence ID" value="RDB28127.1"/>
    <property type="molecule type" value="Genomic_DNA"/>
</dbReference>
<dbReference type="Proteomes" id="UP000076154">
    <property type="component" value="Unassembled WGS sequence"/>
</dbReference>
<dbReference type="Gene3D" id="3.40.50.1820">
    <property type="entry name" value="alpha/beta hydrolase"/>
    <property type="match status" value="1"/>
</dbReference>
<feature type="active site" description="Proton donor" evidence="3">
    <location>
        <position position="317"/>
    </location>
</feature>
<organism evidence="5 6">
    <name type="scientific">Hypsizygus marmoreus</name>
    <name type="common">White beech mushroom</name>
    <name type="synonym">Agaricus marmoreus</name>
    <dbReference type="NCBI Taxonomy" id="39966"/>
    <lineage>
        <taxon>Eukaryota</taxon>
        <taxon>Fungi</taxon>
        <taxon>Dikarya</taxon>
        <taxon>Basidiomycota</taxon>
        <taxon>Agaricomycotina</taxon>
        <taxon>Agaricomycetes</taxon>
        <taxon>Agaricomycetidae</taxon>
        <taxon>Agaricales</taxon>
        <taxon>Tricholomatineae</taxon>
        <taxon>Lyophyllaceae</taxon>
        <taxon>Hypsizygus</taxon>
    </lineage>
</organism>
<name>A0A369K5R4_HYPMA</name>
<dbReference type="PANTHER" id="PTHR21661:SF39">
    <property type="entry name" value="HYDROLASE, PUTATIVE (AFU_ORTHOLOGUE AFUA_3G08960)-RELATED"/>
    <property type="match status" value="1"/>
</dbReference>
<dbReference type="InParanoid" id="A0A369K5R4"/>
<dbReference type="PANTHER" id="PTHR21661">
    <property type="entry name" value="EPOXIDE HYDROLASE 1-RELATED"/>
    <property type="match status" value="1"/>
</dbReference>
<dbReference type="InterPro" id="IPR010497">
    <property type="entry name" value="Epoxide_hydro_N"/>
</dbReference>
<comment type="caution">
    <text evidence="5">The sequence shown here is derived from an EMBL/GenBank/DDBJ whole genome shotgun (WGS) entry which is preliminary data.</text>
</comment>
<evidence type="ECO:0000256" key="1">
    <source>
        <dbReference type="ARBA" id="ARBA00010088"/>
    </source>
</evidence>
<comment type="similarity">
    <text evidence="1">Belongs to the peptidase S33 family.</text>
</comment>
<protein>
    <submittedName>
        <fullName evidence="5">Epoxide hydrolase</fullName>
    </submittedName>
</protein>
<dbReference type="InterPro" id="IPR000639">
    <property type="entry name" value="Epox_hydrolase-like"/>
</dbReference>
<dbReference type="Pfam" id="PF06441">
    <property type="entry name" value="EHN"/>
    <property type="match status" value="1"/>
</dbReference>
<dbReference type="GO" id="GO:0097176">
    <property type="term" value="P:epoxide metabolic process"/>
    <property type="evidence" value="ECO:0007669"/>
    <property type="project" value="TreeGrafter"/>
</dbReference>
<sequence length="398" mass="44376">MPQFNILPSSAVLQPTPFEVNILDAAIDELKLLLKYSKLPPDTYENTQEDGRYGVTNKWIRDAKDQWETKFDWRAHEAHINSFPQYTVPIVDDDGLTYDIHFAALFSEKSDAIPIVLIHGWPGSFLEFLPMLDKLRTSYTPATLPYHVIVPSLPGYAFSSPPPISKDLHIEDVARIFDKLVVGLGFGSGYVAQGGDIGSKVARIMAAGHSSCKAVHLNYCIMPEPSGFASIPLSDLENQGLAKTREFLRLGTAYALTHATKPGTIGIVLSSNPLALLAWIGEKFVAWPDEDLTLDTILESVSLYWFTDTISHSFYPYRETYTPGSVGTHENPTWYIQKPFGFSWFPKELAPVPRAWAATTGNLVFFRQHSKGGHFAALEQPEILLNDLDAFIAQVWKA</sequence>
<dbReference type="GO" id="GO:0004301">
    <property type="term" value="F:epoxide hydrolase activity"/>
    <property type="evidence" value="ECO:0007669"/>
    <property type="project" value="TreeGrafter"/>
</dbReference>
<dbReference type="SUPFAM" id="SSF53474">
    <property type="entry name" value="alpha/beta-Hydrolases"/>
    <property type="match status" value="1"/>
</dbReference>
<evidence type="ECO:0000256" key="2">
    <source>
        <dbReference type="ARBA" id="ARBA00022801"/>
    </source>
</evidence>
<dbReference type="PRINTS" id="PR00412">
    <property type="entry name" value="EPOXHYDRLASE"/>
</dbReference>
<dbReference type="STRING" id="39966.A0A369K5R4"/>
<dbReference type="OrthoDB" id="7130006at2759"/>
<keyword evidence="2 5" id="KW-0378">Hydrolase</keyword>
<dbReference type="InterPro" id="IPR029058">
    <property type="entry name" value="AB_hydrolase_fold"/>
</dbReference>
<keyword evidence="6" id="KW-1185">Reference proteome</keyword>
<evidence type="ECO:0000256" key="3">
    <source>
        <dbReference type="PIRSR" id="PIRSR001112-1"/>
    </source>
</evidence>
<proteinExistence type="inferred from homology"/>
<accession>A0A369K5R4</accession>
<dbReference type="PIRSF" id="PIRSF001112">
    <property type="entry name" value="Epoxide_hydrolase"/>
    <property type="match status" value="1"/>
</dbReference>
<feature type="domain" description="Epoxide hydrolase N-terminal" evidence="4">
    <location>
        <begin position="16"/>
        <end position="128"/>
    </location>
</feature>
<evidence type="ECO:0000259" key="4">
    <source>
        <dbReference type="Pfam" id="PF06441"/>
    </source>
</evidence>
<gene>
    <name evidence="5" type="ORF">Hypma_001465</name>
</gene>
<feature type="active site" description="Nucleophile" evidence="3">
    <location>
        <position position="196"/>
    </location>
</feature>